<dbReference type="SUPFAM" id="SSF47090">
    <property type="entry name" value="PGBD-like"/>
    <property type="match status" value="1"/>
</dbReference>
<dbReference type="EMBL" id="JAUSVX010000001">
    <property type="protein sequence ID" value="MDQ0467361.1"/>
    <property type="molecule type" value="Genomic_DNA"/>
</dbReference>
<evidence type="ECO:0000313" key="4">
    <source>
        <dbReference type="Proteomes" id="UP001242480"/>
    </source>
</evidence>
<evidence type="ECO:0008006" key="5">
    <source>
        <dbReference type="Google" id="ProtNLM"/>
    </source>
</evidence>
<dbReference type="InterPro" id="IPR009003">
    <property type="entry name" value="Peptidase_S1_PA"/>
</dbReference>
<dbReference type="InterPro" id="IPR036365">
    <property type="entry name" value="PGBD-like_sf"/>
</dbReference>
<gene>
    <name evidence="3" type="ORF">QO011_000356</name>
</gene>
<keyword evidence="2" id="KW-0732">Signal</keyword>
<dbReference type="Proteomes" id="UP001242480">
    <property type="component" value="Unassembled WGS sequence"/>
</dbReference>
<feature type="signal peptide" evidence="2">
    <location>
        <begin position="1"/>
        <end position="21"/>
    </location>
</feature>
<reference evidence="3 4" key="1">
    <citation type="submission" date="2023-07" db="EMBL/GenBank/DDBJ databases">
        <title>Genomic Encyclopedia of Type Strains, Phase IV (KMG-IV): sequencing the most valuable type-strain genomes for metagenomic binning, comparative biology and taxonomic classification.</title>
        <authorList>
            <person name="Goeker M."/>
        </authorList>
    </citation>
    <scope>NUCLEOTIDE SEQUENCE [LARGE SCALE GENOMIC DNA]</scope>
    <source>
        <strain evidence="3 4">DSM 19619</strain>
    </source>
</reference>
<protein>
    <recommendedName>
        <fullName evidence="5">Peptidoglycan binding-like domain-containing protein</fullName>
    </recommendedName>
</protein>
<keyword evidence="4" id="KW-1185">Reference proteome</keyword>
<accession>A0ABU0IZC0</accession>
<dbReference type="RefSeq" id="WP_307266846.1">
    <property type="nucleotide sequence ID" value="NZ_JAUSVX010000001.1"/>
</dbReference>
<organism evidence="3 4">
    <name type="scientific">Labrys wisconsinensis</name>
    <dbReference type="NCBI Taxonomy" id="425677"/>
    <lineage>
        <taxon>Bacteria</taxon>
        <taxon>Pseudomonadati</taxon>
        <taxon>Pseudomonadota</taxon>
        <taxon>Alphaproteobacteria</taxon>
        <taxon>Hyphomicrobiales</taxon>
        <taxon>Xanthobacteraceae</taxon>
        <taxon>Labrys</taxon>
    </lineage>
</organism>
<feature type="compositionally biased region" description="Pro residues" evidence="1">
    <location>
        <begin position="264"/>
        <end position="279"/>
    </location>
</feature>
<feature type="region of interest" description="Disordered" evidence="1">
    <location>
        <begin position="254"/>
        <end position="280"/>
    </location>
</feature>
<evidence type="ECO:0000313" key="3">
    <source>
        <dbReference type="EMBL" id="MDQ0467361.1"/>
    </source>
</evidence>
<proteinExistence type="predicted"/>
<evidence type="ECO:0000256" key="1">
    <source>
        <dbReference type="SAM" id="MobiDB-lite"/>
    </source>
</evidence>
<dbReference type="SUPFAM" id="SSF50494">
    <property type="entry name" value="Trypsin-like serine proteases"/>
    <property type="match status" value="1"/>
</dbReference>
<comment type="caution">
    <text evidence="3">The sequence shown here is derived from an EMBL/GenBank/DDBJ whole genome shotgun (WGS) entry which is preliminary data.</text>
</comment>
<evidence type="ECO:0000256" key="2">
    <source>
        <dbReference type="SAM" id="SignalP"/>
    </source>
</evidence>
<feature type="chain" id="PRO_5045370611" description="Peptidoglycan binding-like domain-containing protein" evidence="2">
    <location>
        <begin position="22"/>
        <end position="450"/>
    </location>
</feature>
<sequence length="450" mass="44704">MTTALGLAVLVLATPAGPAPAQTKPPAAAAKPADAAFDLAKTAADALGPEATAAVQRDLIWTGDLNSLASGEFGKRSFDAIRAFQKRIKAKDTGILLPTERDQLAKAAERAAAAYGFKPVTAQGITVGYPAKLVTQKTATEHGVKYSTPTGNITVDILRYAATEEAFEPLFTRLKTERAGRKITYSLLRPDFFVIAGTVDGKSFYMRFLKTDEDSRGFVLGWDPTLSPGFDRVSIAMAGSLALAGAAPAAGVPASGTPVAAAEPPAPAKPAGPPVPLPAGAPSAPKSGIGFLVSARGDVLTSAALVAGCRTVTAGGASAPVVAGDAANGPALVRLAAPPKVAPLPLRLAALGVGDAVELVGPAGRSATTVAALAGPGDDTRRLTLAAPGAGGVFDAKGALAGLVAGDAGPVALKALFVSAFLRANGVALAASEGGDPAAAAVPLTCTPGS</sequence>
<feature type="compositionally biased region" description="Low complexity" evidence="1">
    <location>
        <begin position="254"/>
        <end position="263"/>
    </location>
</feature>
<name>A0ABU0IZC0_9HYPH</name>